<reference evidence="3" key="1">
    <citation type="submission" date="2025-08" db="UniProtKB">
        <authorList>
            <consortium name="RefSeq"/>
        </authorList>
    </citation>
    <scope>IDENTIFICATION</scope>
    <source>
        <tissue evidence="3">Whole body</tissue>
    </source>
</reference>
<dbReference type="RefSeq" id="XP_025407462.1">
    <property type="nucleotide sequence ID" value="XM_025551677.1"/>
</dbReference>
<dbReference type="AlphaFoldDB" id="A0A8B8FAN2"/>
<organism evidence="2 3">
    <name type="scientific">Sipha flava</name>
    <name type="common">yellow sugarcane aphid</name>
    <dbReference type="NCBI Taxonomy" id="143950"/>
    <lineage>
        <taxon>Eukaryota</taxon>
        <taxon>Metazoa</taxon>
        <taxon>Ecdysozoa</taxon>
        <taxon>Arthropoda</taxon>
        <taxon>Hexapoda</taxon>
        <taxon>Insecta</taxon>
        <taxon>Pterygota</taxon>
        <taxon>Neoptera</taxon>
        <taxon>Paraneoptera</taxon>
        <taxon>Hemiptera</taxon>
        <taxon>Sternorrhyncha</taxon>
        <taxon>Aphidomorpha</taxon>
        <taxon>Aphidoidea</taxon>
        <taxon>Aphididae</taxon>
        <taxon>Sipha</taxon>
    </lineage>
</organism>
<keyword evidence="2" id="KW-1185">Reference proteome</keyword>
<evidence type="ECO:0000313" key="2">
    <source>
        <dbReference type="Proteomes" id="UP000694846"/>
    </source>
</evidence>
<protein>
    <submittedName>
        <fullName evidence="3">Uncharacterized protein LOC112681418</fullName>
    </submittedName>
</protein>
<dbReference type="PANTHER" id="PTHR46113">
    <property type="entry name" value="SNAC DOMAIN-CONTAINING PROTEIN"/>
    <property type="match status" value="1"/>
</dbReference>
<dbReference type="PANTHER" id="PTHR46113:SF1">
    <property type="entry name" value="PEPTIDASE M17 LEUCYL AMINOPEPTIDASE N-TERMINAL DOMAIN-CONTAINING PROTEIN"/>
    <property type="match status" value="1"/>
</dbReference>
<dbReference type="GeneID" id="112681418"/>
<feature type="region of interest" description="Disordered" evidence="1">
    <location>
        <begin position="154"/>
        <end position="173"/>
    </location>
</feature>
<feature type="compositionally biased region" description="Basic and acidic residues" evidence="1">
    <location>
        <begin position="154"/>
        <end position="170"/>
    </location>
</feature>
<name>A0A8B8FAN2_9HEMI</name>
<accession>A0A8B8FAN2</accession>
<gene>
    <name evidence="3" type="primary">LOC112681418</name>
</gene>
<sequence>MSRKPVFLVGFMQNQIYGGKLHSKRDVLSVLFYNMRMVNLNLHESASLVIDECLIFWKKARIPTKYRSNCIIKCKTLYEDLRALEKHKTRNSEFARNREKEFEENLNDLFDIAHDDALILINLEEDKKFLIAQRKKGREGCMLGVDIKGTIAERKKKEKEERQKERREKQSSNFKSVDNFQFRSSDSDSSDLCDCLPSTSSTHENVLIDFGPPKSKRGRKEIMSPRLSAALDKCKVSDRDCVHLLTAVLEALEIDSSEYIINRTSIKISREKFRQQISERIRLKFNNLNLKSLVLHWDSKILPDITRKSKVDRLPVVVTALNMEQLLGVPEIKSGTGREISSALYHTLQEWSLEDTIQAFVFDTTASNTGILNGACHLLEQKLDRNILYLACRHHVYEIVLHGVFTTVNLVNSTGPDIIIFKKFKNEWRNIDQNSFSTWSTDENVKNILKGISDEILIFAKNKIKDNLPRDDYKELLELIIIFLGGVPPQGIHFRAPGAYHLARWMAKAIYCLKIFLFRTQFKITKKQEKALKRICCFIIKCYAEAWFSSTNAITAPLNDIYFLKTLNAYKMDDIEVAEKAISKIINHLWYLNEESAAFSIFDERINNETRMKMAQKILQKQVSEEIALKKYTVNVQELNNFLKKDLPLDLLGTNSIKLFERFNIPKDFLEVHPKNWNDLEGYQKGKEIIESLRVVNDTAERGVKLMEEFNDKFTKNEDQKQFVLQTVQDYRKKYPGASRETLKTSFD</sequence>
<dbReference type="Proteomes" id="UP000694846">
    <property type="component" value="Unplaced"/>
</dbReference>
<evidence type="ECO:0000313" key="3">
    <source>
        <dbReference type="RefSeq" id="XP_025407462.1"/>
    </source>
</evidence>
<dbReference type="OrthoDB" id="6615098at2759"/>
<evidence type="ECO:0000256" key="1">
    <source>
        <dbReference type="SAM" id="MobiDB-lite"/>
    </source>
</evidence>
<proteinExistence type="predicted"/>